<keyword evidence="2" id="KW-0720">Serine protease</keyword>
<dbReference type="Proteomes" id="UP001497623">
    <property type="component" value="Unassembled WGS sequence"/>
</dbReference>
<dbReference type="PANTHER" id="PTHR24252:SF7">
    <property type="entry name" value="HYALIN"/>
    <property type="match status" value="1"/>
</dbReference>
<evidence type="ECO:0000259" key="3">
    <source>
        <dbReference type="PROSITE" id="PS50240"/>
    </source>
</evidence>
<protein>
    <recommendedName>
        <fullName evidence="3">Peptidase S1 domain-containing protein</fullName>
    </recommendedName>
</protein>
<keyword evidence="2" id="KW-0645">Protease</keyword>
<dbReference type="AlphaFoldDB" id="A0AAV2PP89"/>
<keyword evidence="1" id="KW-1015">Disulfide bond</keyword>
<dbReference type="GO" id="GO:0004252">
    <property type="term" value="F:serine-type endopeptidase activity"/>
    <property type="evidence" value="ECO:0007669"/>
    <property type="project" value="InterPro"/>
</dbReference>
<name>A0AAV2PP89_MEGNR</name>
<dbReference type="EMBL" id="CAXKWB010000617">
    <property type="protein sequence ID" value="CAL4061383.1"/>
    <property type="molecule type" value="Genomic_DNA"/>
</dbReference>
<feature type="non-terminal residue" evidence="4">
    <location>
        <position position="1"/>
    </location>
</feature>
<dbReference type="GO" id="GO:0006508">
    <property type="term" value="P:proteolysis"/>
    <property type="evidence" value="ECO:0007669"/>
    <property type="project" value="UniProtKB-KW"/>
</dbReference>
<dbReference type="CDD" id="cd00190">
    <property type="entry name" value="Tryp_SPc"/>
    <property type="match status" value="1"/>
</dbReference>
<dbReference type="PROSITE" id="PS50240">
    <property type="entry name" value="TRYPSIN_DOM"/>
    <property type="match status" value="1"/>
</dbReference>
<dbReference type="SUPFAM" id="SSF49854">
    <property type="entry name" value="Spermadhesin, CUB domain"/>
    <property type="match status" value="1"/>
</dbReference>
<dbReference type="InterPro" id="IPR009003">
    <property type="entry name" value="Peptidase_S1_PA"/>
</dbReference>
<reference evidence="4 5" key="1">
    <citation type="submission" date="2024-05" db="EMBL/GenBank/DDBJ databases">
        <authorList>
            <person name="Wallberg A."/>
        </authorList>
    </citation>
    <scope>NUCLEOTIDE SEQUENCE [LARGE SCALE GENOMIC DNA]</scope>
</reference>
<dbReference type="SUPFAM" id="SSF50494">
    <property type="entry name" value="Trypsin-like serine proteases"/>
    <property type="match status" value="1"/>
</dbReference>
<dbReference type="InterPro" id="IPR001254">
    <property type="entry name" value="Trypsin_dom"/>
</dbReference>
<dbReference type="Gene3D" id="2.40.10.10">
    <property type="entry name" value="Trypsin-like serine proteases"/>
    <property type="match status" value="1"/>
</dbReference>
<dbReference type="PRINTS" id="PR00722">
    <property type="entry name" value="CHYMOTRYPSIN"/>
</dbReference>
<dbReference type="InterPro" id="IPR018114">
    <property type="entry name" value="TRYPSIN_HIS"/>
</dbReference>
<dbReference type="PANTHER" id="PTHR24252">
    <property type="entry name" value="ACROSIN-RELATED"/>
    <property type="match status" value="1"/>
</dbReference>
<keyword evidence="2" id="KW-0378">Hydrolase</keyword>
<gene>
    <name evidence="4" type="ORF">MNOR_LOCUS2133</name>
</gene>
<evidence type="ECO:0000256" key="1">
    <source>
        <dbReference type="ARBA" id="ARBA00023157"/>
    </source>
</evidence>
<dbReference type="InterPro" id="IPR043504">
    <property type="entry name" value="Peptidase_S1_PA_chymotrypsin"/>
</dbReference>
<evidence type="ECO:0000256" key="2">
    <source>
        <dbReference type="RuleBase" id="RU363034"/>
    </source>
</evidence>
<dbReference type="SMART" id="SM00020">
    <property type="entry name" value="Tryp_SPc"/>
    <property type="match status" value="1"/>
</dbReference>
<comment type="caution">
    <text evidence="4">The sequence shown here is derived from an EMBL/GenBank/DDBJ whole genome shotgun (WGS) entry which is preliminary data.</text>
</comment>
<dbReference type="InterPro" id="IPR001314">
    <property type="entry name" value="Peptidase_S1A"/>
</dbReference>
<dbReference type="PROSITE" id="PS00135">
    <property type="entry name" value="TRYPSIN_SER"/>
    <property type="match status" value="1"/>
</dbReference>
<evidence type="ECO:0000313" key="4">
    <source>
        <dbReference type="EMBL" id="CAL4061383.1"/>
    </source>
</evidence>
<dbReference type="InterPro" id="IPR033116">
    <property type="entry name" value="TRYPSIN_SER"/>
</dbReference>
<proteinExistence type="predicted"/>
<sequence>PNGQRCELQLKADNELSKIEIKCTSFLLVESGKRKKDNKDGSKDNRSNDNRSNVCNDYLQINDIRYCDTKGPDLVTSGNTVFIKFESDRNKRGYGFSCHAKLIPRENEGCKCGQERHENRIVDGVESQVQYPWMTGIVIFPARYIPSCGGALINDRWVLSAAHCFSLKYRIFPGLVTVLLNEHRIAVEDGETWHAVRQIIVHPMFKSFRKGYDVALLELSEPINFNLSDTRPVCLPTPGQDYEEADAKVMGWGKTSWDESPSKVLLEVTIPILNITQCSLVYPGLGLMHTMICAGSPHNGTGICRGDSGGPMITHEDGHFVQIGIASFGRARTELHDGCSSAAVFTRVTAVLDWIINNTKNANTCSP</sequence>
<dbReference type="PROSITE" id="PS00134">
    <property type="entry name" value="TRYPSIN_HIS"/>
    <property type="match status" value="1"/>
</dbReference>
<dbReference type="FunFam" id="2.40.10.10:FF:000068">
    <property type="entry name" value="transmembrane protease serine 2"/>
    <property type="match status" value="1"/>
</dbReference>
<keyword evidence="5" id="KW-1185">Reference proteome</keyword>
<dbReference type="InterPro" id="IPR035914">
    <property type="entry name" value="Sperma_CUB_dom_sf"/>
</dbReference>
<accession>A0AAV2PP89</accession>
<feature type="non-terminal residue" evidence="4">
    <location>
        <position position="367"/>
    </location>
</feature>
<dbReference type="Pfam" id="PF00089">
    <property type="entry name" value="Trypsin"/>
    <property type="match status" value="1"/>
</dbReference>
<dbReference type="Gene3D" id="2.60.120.290">
    <property type="entry name" value="Spermadhesin, CUB domain"/>
    <property type="match status" value="1"/>
</dbReference>
<evidence type="ECO:0000313" key="5">
    <source>
        <dbReference type="Proteomes" id="UP001497623"/>
    </source>
</evidence>
<feature type="domain" description="Peptidase S1" evidence="3">
    <location>
        <begin position="121"/>
        <end position="360"/>
    </location>
</feature>
<organism evidence="4 5">
    <name type="scientific">Meganyctiphanes norvegica</name>
    <name type="common">Northern krill</name>
    <name type="synonym">Thysanopoda norvegica</name>
    <dbReference type="NCBI Taxonomy" id="48144"/>
    <lineage>
        <taxon>Eukaryota</taxon>
        <taxon>Metazoa</taxon>
        <taxon>Ecdysozoa</taxon>
        <taxon>Arthropoda</taxon>
        <taxon>Crustacea</taxon>
        <taxon>Multicrustacea</taxon>
        <taxon>Malacostraca</taxon>
        <taxon>Eumalacostraca</taxon>
        <taxon>Eucarida</taxon>
        <taxon>Euphausiacea</taxon>
        <taxon>Euphausiidae</taxon>
        <taxon>Meganyctiphanes</taxon>
    </lineage>
</organism>